<evidence type="ECO:0000256" key="3">
    <source>
        <dbReference type="ARBA" id="ARBA00022723"/>
    </source>
</evidence>
<dbReference type="GO" id="GO:0008198">
    <property type="term" value="F:ferrous iron binding"/>
    <property type="evidence" value="ECO:0007669"/>
    <property type="project" value="InterPro"/>
</dbReference>
<sequence>MSLTSPQDTCVPTRQPTLFVPHGGGPCFFMEGADIWDTMAAYLRGIAATLPQRPTAILVVSGHWETTVPTVTSGLAPPLIYDYRGFPEHTYHLRYPAPGSPHLAARVRALLGAAGIESAEDPTRGFDHGVFIPFMLAFEHADIPVVELSLRHDMDAAAEWATGAALAPLRDENVLIVATGMTFHNLRDFVGRNPATDALSRDFDAWLAQAVGSAPEVRKDALLHWENAPGARTCHPREEHLLPLMIAAGAAQGDPGQHSYADTVMGKALSGFRFG</sequence>
<keyword evidence="7" id="KW-0223">Dioxygenase</keyword>
<keyword evidence="4" id="KW-0862">Zinc</keyword>
<dbReference type="EMBL" id="JABXXR010000177">
    <property type="protein sequence ID" value="NVN41750.1"/>
    <property type="molecule type" value="Genomic_DNA"/>
</dbReference>
<dbReference type="GO" id="GO:0016702">
    <property type="term" value="F:oxidoreductase activity, acting on single donors with incorporation of molecular oxygen, incorporation of two atoms of oxygen"/>
    <property type="evidence" value="ECO:0007669"/>
    <property type="project" value="UniProtKB-ARBA"/>
</dbReference>
<evidence type="ECO:0000256" key="4">
    <source>
        <dbReference type="ARBA" id="ARBA00022833"/>
    </source>
</evidence>
<evidence type="ECO:0000256" key="2">
    <source>
        <dbReference type="ARBA" id="ARBA00007581"/>
    </source>
</evidence>
<evidence type="ECO:0000256" key="5">
    <source>
        <dbReference type="ARBA" id="ARBA00023002"/>
    </source>
</evidence>
<name>A0A850PH59_9PROT</name>
<dbReference type="RefSeq" id="WP_176614622.1">
    <property type="nucleotide sequence ID" value="NZ_JABXXR010000177.1"/>
</dbReference>
<dbReference type="InterPro" id="IPR004183">
    <property type="entry name" value="Xdiol_dOase_suB"/>
</dbReference>
<feature type="domain" description="Extradiol ring-cleavage dioxygenase class III enzyme subunit B" evidence="6">
    <location>
        <begin position="51"/>
        <end position="256"/>
    </location>
</feature>
<dbReference type="Gene3D" id="3.40.830.10">
    <property type="entry name" value="LigB-like"/>
    <property type="match status" value="1"/>
</dbReference>
<dbReference type="PANTHER" id="PTHR30096">
    <property type="entry name" value="4,5-DOPA DIOXYGENASE EXTRADIOL-LIKE PROTEIN"/>
    <property type="match status" value="1"/>
</dbReference>
<gene>
    <name evidence="7" type="ORF">HUK82_14440</name>
</gene>
<dbReference type="PANTHER" id="PTHR30096:SF0">
    <property type="entry name" value="4,5-DOPA DIOXYGENASE EXTRADIOL-LIKE PROTEIN"/>
    <property type="match status" value="1"/>
</dbReference>
<dbReference type="AlphaFoldDB" id="A0A850PH59"/>
<comment type="caution">
    <text evidence="7">The sequence shown here is derived from an EMBL/GenBank/DDBJ whole genome shotgun (WGS) entry which is preliminary data.</text>
</comment>
<keyword evidence="8" id="KW-1185">Reference proteome</keyword>
<dbReference type="GO" id="GO:0008270">
    <property type="term" value="F:zinc ion binding"/>
    <property type="evidence" value="ECO:0007669"/>
    <property type="project" value="InterPro"/>
</dbReference>
<accession>A0A850PH59</accession>
<evidence type="ECO:0000313" key="8">
    <source>
        <dbReference type="Proteomes" id="UP000585665"/>
    </source>
</evidence>
<evidence type="ECO:0000259" key="6">
    <source>
        <dbReference type="Pfam" id="PF02900"/>
    </source>
</evidence>
<dbReference type="Pfam" id="PF02900">
    <property type="entry name" value="LigB"/>
    <property type="match status" value="1"/>
</dbReference>
<protein>
    <submittedName>
        <fullName evidence="7">Dioxygenase</fullName>
    </submittedName>
</protein>
<comment type="cofactor">
    <cofactor evidence="1">
        <name>Zn(2+)</name>
        <dbReference type="ChEBI" id="CHEBI:29105"/>
    </cofactor>
</comment>
<dbReference type="SUPFAM" id="SSF53213">
    <property type="entry name" value="LigB-like"/>
    <property type="match status" value="1"/>
</dbReference>
<organism evidence="7 8">
    <name type="scientific">Ameyamaea chiangmaiensis</name>
    <dbReference type="NCBI Taxonomy" id="442969"/>
    <lineage>
        <taxon>Bacteria</taxon>
        <taxon>Pseudomonadati</taxon>
        <taxon>Pseudomonadota</taxon>
        <taxon>Alphaproteobacteria</taxon>
        <taxon>Acetobacterales</taxon>
        <taxon>Acetobacteraceae</taxon>
        <taxon>Ameyamaea</taxon>
    </lineage>
</organism>
<keyword evidence="3" id="KW-0479">Metal-binding</keyword>
<dbReference type="InterPro" id="IPR014436">
    <property type="entry name" value="Extradiol_dOase_DODA"/>
</dbReference>
<evidence type="ECO:0000313" key="7">
    <source>
        <dbReference type="EMBL" id="NVN41750.1"/>
    </source>
</evidence>
<keyword evidence="5" id="KW-0560">Oxidoreductase</keyword>
<comment type="similarity">
    <text evidence="2">Belongs to the DODA-type extradiol aromatic ring-opening dioxygenase family.</text>
</comment>
<dbReference type="CDD" id="cd07363">
    <property type="entry name" value="45_DOPA_Dioxygenase"/>
    <property type="match status" value="1"/>
</dbReference>
<evidence type="ECO:0000256" key="1">
    <source>
        <dbReference type="ARBA" id="ARBA00001947"/>
    </source>
</evidence>
<dbReference type="Proteomes" id="UP000585665">
    <property type="component" value="Unassembled WGS sequence"/>
</dbReference>
<proteinExistence type="inferred from homology"/>
<dbReference type="PIRSF" id="PIRSF006157">
    <property type="entry name" value="Doxgns_DODA"/>
    <property type="match status" value="1"/>
</dbReference>
<reference evidence="7 8" key="1">
    <citation type="submission" date="2020-06" db="EMBL/GenBank/DDBJ databases">
        <title>Description of novel acetic acid bacteria.</title>
        <authorList>
            <person name="Sombolestani A."/>
        </authorList>
    </citation>
    <scope>NUCLEOTIDE SEQUENCE [LARGE SCALE GENOMIC DNA]</scope>
    <source>
        <strain evidence="7 8">LMG 27010</strain>
    </source>
</reference>